<organism evidence="3 4">
    <name type="scientific">Stephania japonica</name>
    <dbReference type="NCBI Taxonomy" id="461633"/>
    <lineage>
        <taxon>Eukaryota</taxon>
        <taxon>Viridiplantae</taxon>
        <taxon>Streptophyta</taxon>
        <taxon>Embryophyta</taxon>
        <taxon>Tracheophyta</taxon>
        <taxon>Spermatophyta</taxon>
        <taxon>Magnoliopsida</taxon>
        <taxon>Ranunculales</taxon>
        <taxon>Menispermaceae</taxon>
        <taxon>Menispermoideae</taxon>
        <taxon>Cissampelideae</taxon>
        <taxon>Stephania</taxon>
    </lineage>
</organism>
<dbReference type="Pfam" id="PF20431">
    <property type="entry name" value="E_motif"/>
    <property type="match status" value="1"/>
</dbReference>
<evidence type="ECO:0000313" key="4">
    <source>
        <dbReference type="Proteomes" id="UP001417504"/>
    </source>
</evidence>
<feature type="repeat" description="PPR" evidence="2">
    <location>
        <begin position="174"/>
        <end position="208"/>
    </location>
</feature>
<evidence type="ECO:0008006" key="5">
    <source>
        <dbReference type="Google" id="ProtNLM"/>
    </source>
</evidence>
<comment type="caution">
    <text evidence="3">The sequence shown here is derived from an EMBL/GenBank/DDBJ whole genome shotgun (WGS) entry which is preliminary data.</text>
</comment>
<evidence type="ECO:0000313" key="3">
    <source>
        <dbReference type="EMBL" id="KAK9146130.1"/>
    </source>
</evidence>
<feature type="repeat" description="PPR" evidence="2">
    <location>
        <begin position="412"/>
        <end position="446"/>
    </location>
</feature>
<dbReference type="InterPro" id="IPR046960">
    <property type="entry name" value="PPR_At4g14850-like_plant"/>
</dbReference>
<keyword evidence="1" id="KW-0677">Repeat</keyword>
<dbReference type="AlphaFoldDB" id="A0AAP0K7P8"/>
<feature type="repeat" description="PPR" evidence="2">
    <location>
        <begin position="275"/>
        <end position="309"/>
    </location>
</feature>
<dbReference type="InterPro" id="IPR011990">
    <property type="entry name" value="TPR-like_helical_dom_sf"/>
</dbReference>
<keyword evidence="4" id="KW-1185">Reference proteome</keyword>
<feature type="repeat" description="PPR" evidence="2">
    <location>
        <begin position="75"/>
        <end position="105"/>
    </location>
</feature>
<dbReference type="Proteomes" id="UP001417504">
    <property type="component" value="Unassembled WGS sequence"/>
</dbReference>
<dbReference type="PANTHER" id="PTHR47926">
    <property type="entry name" value="PENTATRICOPEPTIDE REPEAT-CONTAINING PROTEIN"/>
    <property type="match status" value="1"/>
</dbReference>
<gene>
    <name evidence="3" type="ORF">Sjap_006033</name>
</gene>
<dbReference type="EMBL" id="JBBNAE010000002">
    <property type="protein sequence ID" value="KAK9146130.1"/>
    <property type="molecule type" value="Genomic_DNA"/>
</dbReference>
<dbReference type="InterPro" id="IPR046848">
    <property type="entry name" value="E_motif"/>
</dbReference>
<evidence type="ECO:0000256" key="1">
    <source>
        <dbReference type="ARBA" id="ARBA00022737"/>
    </source>
</evidence>
<dbReference type="Pfam" id="PF13041">
    <property type="entry name" value="PPR_2"/>
    <property type="match status" value="2"/>
</dbReference>
<dbReference type="Pfam" id="PF01535">
    <property type="entry name" value="PPR"/>
    <property type="match status" value="4"/>
</dbReference>
<proteinExistence type="predicted"/>
<dbReference type="NCBIfam" id="TIGR00756">
    <property type="entry name" value="PPR"/>
    <property type="match status" value="3"/>
</dbReference>
<reference evidence="3 4" key="1">
    <citation type="submission" date="2024-01" db="EMBL/GenBank/DDBJ databases">
        <title>Genome assemblies of Stephania.</title>
        <authorList>
            <person name="Yang L."/>
        </authorList>
    </citation>
    <scope>NUCLEOTIDE SEQUENCE [LARGE SCALE GENOMIC DNA]</scope>
    <source>
        <strain evidence="3">QJT</strain>
        <tissue evidence="3">Leaf</tissue>
    </source>
</reference>
<evidence type="ECO:0000256" key="2">
    <source>
        <dbReference type="PROSITE-ProRule" id="PRU00708"/>
    </source>
</evidence>
<dbReference type="GO" id="GO:0009451">
    <property type="term" value="P:RNA modification"/>
    <property type="evidence" value="ECO:0007669"/>
    <property type="project" value="InterPro"/>
</dbReference>
<dbReference type="FunFam" id="1.25.40.10:FF:000436">
    <property type="entry name" value="Pentatricopeptide repeat-containing protein At5g39350 family"/>
    <property type="match status" value="1"/>
</dbReference>
<dbReference type="GO" id="GO:0003723">
    <property type="term" value="F:RNA binding"/>
    <property type="evidence" value="ECO:0007669"/>
    <property type="project" value="InterPro"/>
</dbReference>
<name>A0AAP0K7P8_9MAGN</name>
<dbReference type="Gene3D" id="1.25.40.10">
    <property type="entry name" value="Tetratricopeptide repeat domain"/>
    <property type="match status" value="3"/>
</dbReference>
<dbReference type="PANTHER" id="PTHR47926:SF459">
    <property type="entry name" value="PENTATRICOPEPTIDE REPEAT-CONTAINING PROTEIN"/>
    <property type="match status" value="1"/>
</dbReference>
<accession>A0AAP0K7P8</accession>
<sequence>MVQNGFSPDLYTFPVILRSCSKISGIREGIQVHGLVVKMGFWSDLYVQNGLVNMYSVCGKFGDGYKVFTEMPLRDVVSWTSLISGCVKSGLFDRALILFTNMDVEPNVATIVSVLVACGRLGDVRLGREIHGWVLKREFEVGVLMGNALMDMYVKCVCLDDAKKLFCEISHQRDAISWTCIISGLVQCKCPKEALEFFHAMQVSGVEPDIITLASVLSACASMGALEIGRWVHEYVDRKGIEWDVHMGTAMTDMYAKCGSIDMALCTFHQMQHKNISTYNALLGGLAMHGHGNEVLDHFEQLLRLGIRPNEITYLAVLTACCHSGMVEEGRQHFHHMSRDHNLSPWIEHFGCVVDLLCRAGLLEEALALTEAMPMPPDVQIWGALLSACKAKRDVETSLRILEHLEEMKCDDSGVYVLLSNIFASNGRWEDAAKVRKLMKNKGIKKHPGSSIVEIDGKVHEFLVGDSKHPQKEDIHVVLNVLAKQAFFEGHSYEYERLIFV</sequence>
<dbReference type="FunFam" id="1.25.40.10:FF:000511">
    <property type="entry name" value="Pentatricopeptide repeat-containing protein"/>
    <property type="match status" value="1"/>
</dbReference>
<feature type="repeat" description="PPR" evidence="2">
    <location>
        <begin position="310"/>
        <end position="345"/>
    </location>
</feature>
<dbReference type="FunFam" id="1.25.40.10:FF:000968">
    <property type="entry name" value="Pentatricopeptide repeat-containing protein, mitochondrial"/>
    <property type="match status" value="1"/>
</dbReference>
<dbReference type="PROSITE" id="PS51375">
    <property type="entry name" value="PPR"/>
    <property type="match status" value="5"/>
</dbReference>
<dbReference type="InterPro" id="IPR002885">
    <property type="entry name" value="PPR_rpt"/>
</dbReference>
<protein>
    <recommendedName>
        <fullName evidence="5">Chlororespiratory reduction 4</fullName>
    </recommendedName>
</protein>